<dbReference type="Gene3D" id="3.30.160.60">
    <property type="entry name" value="Classic Zinc Finger"/>
    <property type="match status" value="1"/>
</dbReference>
<keyword evidence="1" id="KW-0479">Metal-binding</keyword>
<proteinExistence type="inferred from homology"/>
<feature type="transmembrane region" description="Helical" evidence="6">
    <location>
        <begin position="214"/>
        <end position="236"/>
    </location>
</feature>
<dbReference type="InterPro" id="IPR036236">
    <property type="entry name" value="Znf_C2H2_sf"/>
</dbReference>
<dbReference type="PROSITE" id="PS50157">
    <property type="entry name" value="ZINC_FINGER_C2H2_2"/>
    <property type="match status" value="1"/>
</dbReference>
<evidence type="ECO:0000256" key="6">
    <source>
        <dbReference type="SAM" id="Phobius"/>
    </source>
</evidence>
<dbReference type="SMART" id="SM00355">
    <property type="entry name" value="ZnF_C2H2"/>
    <property type="match status" value="5"/>
</dbReference>
<keyword evidence="2 5" id="KW-0863">Zinc-finger</keyword>
<keyword evidence="6" id="KW-1133">Transmembrane helix</keyword>
<comment type="similarity">
    <text evidence="4">Belongs to the ZNF277 family.</text>
</comment>
<evidence type="ECO:0000256" key="2">
    <source>
        <dbReference type="ARBA" id="ARBA00022771"/>
    </source>
</evidence>
<reference evidence="8" key="1">
    <citation type="submission" date="2021-01" db="EMBL/GenBank/DDBJ databases">
        <authorList>
            <person name="Li R."/>
            <person name="Bekaert M."/>
        </authorList>
    </citation>
    <scope>NUCLEOTIDE SEQUENCE</scope>
    <source>
        <strain evidence="8">Farmed</strain>
    </source>
</reference>
<evidence type="ECO:0000259" key="7">
    <source>
        <dbReference type="PROSITE" id="PS50157"/>
    </source>
</evidence>
<accession>A0A812CNB0</accession>
<keyword evidence="3" id="KW-0862">Zinc</keyword>
<dbReference type="OrthoDB" id="278606at2759"/>
<sequence>MAANNEGSCDLPVLETLCFSESTSTKKAEASSTEGNVVPGEEPVSFGVCIFCDFQLNLAEDKDTLLRHMILSHKLVLADVKLIANLQKYLAYWKERMVDHVITDFCSAIQINSKETDIVEQFFGCLQVYSVNFFFFSSLSLFLFFFSLSFLLFSFSSFLFLFFFSLSFLFLFFFSLSFLFLFFFSLSFLFLFFFSLSFLLFSFFFFFSLSFFSFLFLFFLFSFFFFFSLSFLLFSFKIKPKMNIWRMGNCLREEYYLLSDVLPEDKLLRQNLQREKLEAILAFQQKEREDETFSRSCLFCREHFIGNRSELFDHMAFDHGFNVGQPDNLVFTTEFLDKLQEKLTNLQCLYCEKSFRDRPTLKEHMRKKQHKRIKSNNKTYDKYYVINYLEIGKNWESFQSAEEANLEHDMDEETWDDWHDESGSQAICLFCTFSSTITDNLQTHMKDSHGLDLAAIKKSQNLDFYQQVKLINFIRRKVHQLKCFNCDLQFDSWELLMSHMETNNHFSQIPDSKVWNQPQYYFPTYENDNLLCHLLDDMIPNDSRYQVISEETEVPAETLLPKCVLSEITDVDNQYFM</sequence>
<protein>
    <submittedName>
        <fullName evidence="8">Zinc finger protein 277</fullName>
    </submittedName>
</protein>
<dbReference type="PROSITE" id="PS00028">
    <property type="entry name" value="ZINC_FINGER_C2H2_1"/>
    <property type="match status" value="2"/>
</dbReference>
<dbReference type="InterPro" id="IPR013087">
    <property type="entry name" value="Znf_C2H2_type"/>
</dbReference>
<feature type="domain" description="C2H2-type" evidence="7">
    <location>
        <begin position="346"/>
        <end position="375"/>
    </location>
</feature>
<evidence type="ECO:0000256" key="3">
    <source>
        <dbReference type="ARBA" id="ARBA00022833"/>
    </source>
</evidence>
<dbReference type="InterPro" id="IPR041661">
    <property type="entry name" value="ZN622/Rei1/Reh1_Znf-C2H2"/>
</dbReference>
<evidence type="ECO:0000256" key="1">
    <source>
        <dbReference type="ARBA" id="ARBA00022723"/>
    </source>
</evidence>
<dbReference type="PANTHER" id="PTHR13267:SF3">
    <property type="entry name" value="ZINC FINGER PROTEIN 277"/>
    <property type="match status" value="1"/>
</dbReference>
<dbReference type="InterPro" id="IPR040048">
    <property type="entry name" value="ZNF277"/>
</dbReference>
<dbReference type="EMBL" id="CAHIKZ030001804">
    <property type="protein sequence ID" value="CAE1274905.1"/>
    <property type="molecule type" value="Genomic_DNA"/>
</dbReference>
<evidence type="ECO:0000256" key="5">
    <source>
        <dbReference type="PROSITE-ProRule" id="PRU00042"/>
    </source>
</evidence>
<dbReference type="GO" id="GO:0008270">
    <property type="term" value="F:zinc ion binding"/>
    <property type="evidence" value="ECO:0007669"/>
    <property type="project" value="UniProtKB-KW"/>
</dbReference>
<evidence type="ECO:0000313" key="8">
    <source>
        <dbReference type="EMBL" id="CAE1274905.1"/>
    </source>
</evidence>
<evidence type="ECO:0000256" key="4">
    <source>
        <dbReference type="ARBA" id="ARBA00034119"/>
    </source>
</evidence>
<keyword evidence="9" id="KW-1185">Reference proteome</keyword>
<evidence type="ECO:0000313" key="9">
    <source>
        <dbReference type="Proteomes" id="UP000597762"/>
    </source>
</evidence>
<comment type="caution">
    <text evidence="8">The sequence shown here is derived from an EMBL/GenBank/DDBJ whole genome shotgun (WGS) entry which is preliminary data.</text>
</comment>
<feature type="transmembrane region" description="Helical" evidence="6">
    <location>
        <begin position="159"/>
        <end position="181"/>
    </location>
</feature>
<name>A0A812CNB0_ACAPH</name>
<organism evidence="8 9">
    <name type="scientific">Acanthosepion pharaonis</name>
    <name type="common">Pharaoh cuttlefish</name>
    <name type="synonym">Sepia pharaonis</name>
    <dbReference type="NCBI Taxonomy" id="158019"/>
    <lineage>
        <taxon>Eukaryota</taxon>
        <taxon>Metazoa</taxon>
        <taxon>Spiralia</taxon>
        <taxon>Lophotrochozoa</taxon>
        <taxon>Mollusca</taxon>
        <taxon>Cephalopoda</taxon>
        <taxon>Coleoidea</taxon>
        <taxon>Decapodiformes</taxon>
        <taxon>Sepiida</taxon>
        <taxon>Sepiina</taxon>
        <taxon>Sepiidae</taxon>
        <taxon>Acanthosepion</taxon>
    </lineage>
</organism>
<gene>
    <name evidence="8" type="ORF">SPHA_39154</name>
</gene>
<keyword evidence="6" id="KW-0812">Transmembrane</keyword>
<feature type="transmembrane region" description="Helical" evidence="6">
    <location>
        <begin position="133"/>
        <end position="153"/>
    </location>
</feature>
<dbReference type="Pfam" id="PF12756">
    <property type="entry name" value="zf-C2H2_2"/>
    <property type="match status" value="2"/>
</dbReference>
<keyword evidence="6" id="KW-0472">Membrane</keyword>
<dbReference type="PANTHER" id="PTHR13267">
    <property type="entry name" value="ZINC FINGER PROTEIN 277"/>
    <property type="match status" value="1"/>
</dbReference>
<dbReference type="AlphaFoldDB" id="A0A812CNB0"/>
<dbReference type="SUPFAM" id="SSF57667">
    <property type="entry name" value="beta-beta-alpha zinc fingers"/>
    <property type="match status" value="2"/>
</dbReference>
<feature type="transmembrane region" description="Helical" evidence="6">
    <location>
        <begin position="188"/>
        <end position="208"/>
    </location>
</feature>
<dbReference type="Proteomes" id="UP000597762">
    <property type="component" value="Unassembled WGS sequence"/>
</dbReference>